<keyword evidence="7" id="KW-1185">Reference proteome</keyword>
<reference evidence="6 7" key="1">
    <citation type="submission" date="2020-05" db="EMBL/GenBank/DDBJ databases">
        <title>Azospirillum oleiclasticum sp. nov, a nitrogen-fixing and heavy crude oil-emulsifying bacterium isolated from the crude oil of Yumen Oilfield.</title>
        <authorList>
            <person name="Wu D."/>
            <person name="Cai M."/>
            <person name="Zhang X."/>
        </authorList>
    </citation>
    <scope>NUCLEOTIDE SEQUENCE [LARGE SCALE GENOMIC DNA]</scope>
    <source>
        <strain evidence="6 7">ROY-1-1-2</strain>
    </source>
</reference>
<evidence type="ECO:0000256" key="2">
    <source>
        <dbReference type="ARBA" id="ARBA00023125"/>
    </source>
</evidence>
<dbReference type="Gene3D" id="3.40.50.10490">
    <property type="entry name" value="Glucose-6-phosphate isomerase like protein, domain 1"/>
    <property type="match status" value="1"/>
</dbReference>
<evidence type="ECO:0000259" key="5">
    <source>
        <dbReference type="PROSITE" id="PS51464"/>
    </source>
</evidence>
<dbReference type="Gene3D" id="1.10.10.10">
    <property type="entry name" value="Winged helix-like DNA-binding domain superfamily/Winged helix DNA-binding domain"/>
    <property type="match status" value="1"/>
</dbReference>
<dbReference type="InterPro" id="IPR035472">
    <property type="entry name" value="RpiR-like_SIS"/>
</dbReference>
<evidence type="ECO:0000256" key="1">
    <source>
        <dbReference type="ARBA" id="ARBA00023015"/>
    </source>
</evidence>
<keyword evidence="1" id="KW-0805">Transcription regulation</keyword>
<dbReference type="InterPro" id="IPR000281">
    <property type="entry name" value="HTH_RpiR"/>
</dbReference>
<dbReference type="InterPro" id="IPR001347">
    <property type="entry name" value="SIS_dom"/>
</dbReference>
<dbReference type="InterPro" id="IPR036388">
    <property type="entry name" value="WH-like_DNA-bd_sf"/>
</dbReference>
<evidence type="ECO:0000313" key="7">
    <source>
        <dbReference type="Proteomes" id="UP000584642"/>
    </source>
</evidence>
<accession>A0ABX2T8P9</accession>
<dbReference type="Pfam" id="PF01418">
    <property type="entry name" value="HTH_6"/>
    <property type="match status" value="1"/>
</dbReference>
<dbReference type="SUPFAM" id="SSF46689">
    <property type="entry name" value="Homeodomain-like"/>
    <property type="match status" value="1"/>
</dbReference>
<evidence type="ECO:0000313" key="6">
    <source>
        <dbReference type="EMBL" id="NYZ19503.1"/>
    </source>
</evidence>
<name>A0ABX2T8P9_9PROT</name>
<dbReference type="InterPro" id="IPR046348">
    <property type="entry name" value="SIS_dom_sf"/>
</dbReference>
<dbReference type="PROSITE" id="PS51071">
    <property type="entry name" value="HTH_RPIR"/>
    <property type="match status" value="1"/>
</dbReference>
<dbReference type="PANTHER" id="PTHR30514:SF1">
    <property type="entry name" value="HTH-TYPE TRANSCRIPTIONAL REGULATOR HEXR-RELATED"/>
    <property type="match status" value="1"/>
</dbReference>
<organism evidence="6 7">
    <name type="scientific">Azospirillum oleiclasticum</name>
    <dbReference type="NCBI Taxonomy" id="2735135"/>
    <lineage>
        <taxon>Bacteria</taxon>
        <taxon>Pseudomonadati</taxon>
        <taxon>Pseudomonadota</taxon>
        <taxon>Alphaproteobacteria</taxon>
        <taxon>Rhodospirillales</taxon>
        <taxon>Azospirillaceae</taxon>
        <taxon>Azospirillum</taxon>
    </lineage>
</organism>
<feature type="domain" description="SIS" evidence="5">
    <location>
        <begin position="137"/>
        <end position="276"/>
    </location>
</feature>
<dbReference type="PROSITE" id="PS51464">
    <property type="entry name" value="SIS"/>
    <property type="match status" value="1"/>
</dbReference>
<dbReference type="RefSeq" id="WP_180281242.1">
    <property type="nucleotide sequence ID" value="NZ_JABFDB010000002.1"/>
</dbReference>
<keyword evidence="2" id="KW-0238">DNA-binding</keyword>
<comment type="caution">
    <text evidence="6">The sequence shown here is derived from an EMBL/GenBank/DDBJ whole genome shotgun (WGS) entry which is preliminary data.</text>
</comment>
<dbReference type="EMBL" id="JABFDB010000002">
    <property type="protein sequence ID" value="NYZ19503.1"/>
    <property type="molecule type" value="Genomic_DNA"/>
</dbReference>
<keyword evidence="3" id="KW-0804">Transcription</keyword>
<dbReference type="InterPro" id="IPR047640">
    <property type="entry name" value="RpiR-like"/>
</dbReference>
<dbReference type="PROSITE" id="PS00356">
    <property type="entry name" value="HTH_LACI_1"/>
    <property type="match status" value="1"/>
</dbReference>
<dbReference type="PANTHER" id="PTHR30514">
    <property type="entry name" value="GLUCOKINASE"/>
    <property type="match status" value="1"/>
</dbReference>
<dbReference type="Proteomes" id="UP000584642">
    <property type="component" value="Unassembled WGS sequence"/>
</dbReference>
<gene>
    <name evidence="6" type="ORF">HND93_07255</name>
</gene>
<proteinExistence type="predicted"/>
<dbReference type="Pfam" id="PF01380">
    <property type="entry name" value="SIS"/>
    <property type="match status" value="1"/>
</dbReference>
<evidence type="ECO:0000259" key="4">
    <source>
        <dbReference type="PROSITE" id="PS51071"/>
    </source>
</evidence>
<protein>
    <submittedName>
        <fullName evidence="6">SIS domain-containing protein</fullName>
    </submittedName>
</protein>
<feature type="domain" description="HTH rpiR-type" evidence="4">
    <location>
        <begin position="13"/>
        <end position="89"/>
    </location>
</feature>
<dbReference type="SUPFAM" id="SSF53697">
    <property type="entry name" value="SIS domain"/>
    <property type="match status" value="1"/>
</dbReference>
<dbReference type="CDD" id="cd05013">
    <property type="entry name" value="SIS_RpiR"/>
    <property type="match status" value="1"/>
</dbReference>
<sequence length="301" mass="31879">MTDLMDGAPRVAGPLLARMDSLRGQLRASECKVADVVARDPGAVIAGRMADLARMAGVSEPSVLRFCRAIGFESFNAFKIRLAQDVAVRDGGGVSLSQIELSRDDTAGSAVSKVFAAAIDCLVRVHDALDTVAVERASLAIARSRRVEIWGYGASGVVAEDAAHKLFRLVPGAVARRDPHMQIMAASALGGEDAVIAISHTGRTRELVEAVERARRTDATVIAITSANSVLARLAHIPVAVDVREDTDVYTPMVSRLAHLTVIDAIAVGVALLLPPTTAGRLGQMKDALKTKRVLETETDD</sequence>
<evidence type="ECO:0000256" key="3">
    <source>
        <dbReference type="ARBA" id="ARBA00023163"/>
    </source>
</evidence>
<dbReference type="InterPro" id="IPR009057">
    <property type="entry name" value="Homeodomain-like_sf"/>
</dbReference>